<dbReference type="InterPro" id="IPR036259">
    <property type="entry name" value="MFS_trans_sf"/>
</dbReference>
<evidence type="ECO:0000256" key="5">
    <source>
        <dbReference type="ARBA" id="ARBA00022692"/>
    </source>
</evidence>
<dbReference type="Pfam" id="PF11700">
    <property type="entry name" value="ATG22"/>
    <property type="match status" value="1"/>
</dbReference>
<gene>
    <name evidence="16" type="ORF">D9756_010310</name>
</gene>
<evidence type="ECO:0000256" key="7">
    <source>
        <dbReference type="ARBA" id="ARBA00022989"/>
    </source>
</evidence>
<evidence type="ECO:0000256" key="4">
    <source>
        <dbReference type="ARBA" id="ARBA00022554"/>
    </source>
</evidence>
<feature type="transmembrane region" description="Helical" evidence="12">
    <location>
        <begin position="849"/>
        <end position="870"/>
    </location>
</feature>
<evidence type="ECO:0000256" key="2">
    <source>
        <dbReference type="ARBA" id="ARBA00006978"/>
    </source>
</evidence>
<feature type="domain" description="YDG" evidence="15">
    <location>
        <begin position="61"/>
        <end position="206"/>
    </location>
</feature>
<dbReference type="CDD" id="cd17483">
    <property type="entry name" value="MFS_Atg22_like"/>
    <property type="match status" value="1"/>
</dbReference>
<evidence type="ECO:0000256" key="1">
    <source>
        <dbReference type="ARBA" id="ARBA00004128"/>
    </source>
</evidence>
<dbReference type="SUPFAM" id="SSF88697">
    <property type="entry name" value="PUA domain-like"/>
    <property type="match status" value="1"/>
</dbReference>
<dbReference type="InterPro" id="IPR029071">
    <property type="entry name" value="Ubiquitin-like_domsf"/>
</dbReference>
<dbReference type="Gene3D" id="3.10.20.90">
    <property type="entry name" value="Phosphatidylinositol 3-kinase Catalytic Subunit, Chain A, domain 1"/>
    <property type="match status" value="1"/>
</dbReference>
<name>A0A8H5FST5_9AGAR</name>
<comment type="subcellular location">
    <subcellularLocation>
        <location evidence="11">Nucleus</location>
    </subcellularLocation>
    <subcellularLocation>
        <location evidence="1 12">Vacuole membrane</location>
        <topology evidence="1 12">Multi-pass membrane protein</topology>
    </subcellularLocation>
</comment>
<dbReference type="InterPro" id="IPR000626">
    <property type="entry name" value="Ubiquitin-like_dom"/>
</dbReference>
<evidence type="ECO:0000256" key="12">
    <source>
        <dbReference type="RuleBase" id="RU363073"/>
    </source>
</evidence>
<dbReference type="SMART" id="SM00466">
    <property type="entry name" value="SRA"/>
    <property type="match status" value="1"/>
</dbReference>
<keyword evidence="9 12" id="KW-0472">Membrane</keyword>
<organism evidence="16 17">
    <name type="scientific">Leucocoprinus leucothites</name>
    <dbReference type="NCBI Taxonomy" id="201217"/>
    <lineage>
        <taxon>Eukaryota</taxon>
        <taxon>Fungi</taxon>
        <taxon>Dikarya</taxon>
        <taxon>Basidiomycota</taxon>
        <taxon>Agaricomycotina</taxon>
        <taxon>Agaricomycetes</taxon>
        <taxon>Agaricomycetidae</taxon>
        <taxon>Agaricales</taxon>
        <taxon>Agaricineae</taxon>
        <taxon>Agaricaceae</taxon>
        <taxon>Leucocoprinus</taxon>
    </lineage>
</organism>
<evidence type="ECO:0000259" key="14">
    <source>
        <dbReference type="PROSITE" id="PS50053"/>
    </source>
</evidence>
<dbReference type="InterPro" id="IPR024671">
    <property type="entry name" value="Atg22-like"/>
</dbReference>
<dbReference type="PANTHER" id="PTHR23519:SF1">
    <property type="entry name" value="AUTOPHAGY-RELATED PROTEIN 22"/>
    <property type="match status" value="1"/>
</dbReference>
<feature type="domain" description="Ubiquitin-like" evidence="14">
    <location>
        <begin position="228"/>
        <end position="302"/>
    </location>
</feature>
<dbReference type="SUPFAM" id="SSF103473">
    <property type="entry name" value="MFS general substrate transporter"/>
    <property type="match status" value="2"/>
</dbReference>
<keyword evidence="17" id="KW-1185">Reference proteome</keyword>
<evidence type="ECO:0000256" key="11">
    <source>
        <dbReference type="PROSITE-ProRule" id="PRU00358"/>
    </source>
</evidence>
<dbReference type="InterPro" id="IPR044738">
    <property type="entry name" value="Atg22"/>
</dbReference>
<proteinExistence type="inferred from homology"/>
<evidence type="ECO:0000256" key="6">
    <source>
        <dbReference type="ARBA" id="ARBA00022970"/>
    </source>
</evidence>
<comment type="similarity">
    <text evidence="2 12">Belongs to the ATG22 family.</text>
</comment>
<keyword evidence="5 12" id="KW-0812">Transmembrane</keyword>
<feature type="transmembrane region" description="Helical" evidence="12">
    <location>
        <begin position="747"/>
        <end position="769"/>
    </location>
</feature>
<dbReference type="Proteomes" id="UP000559027">
    <property type="component" value="Unassembled WGS sequence"/>
</dbReference>
<dbReference type="InterPro" id="IPR050495">
    <property type="entry name" value="ATG22/LtaA_families"/>
</dbReference>
<dbReference type="PANTHER" id="PTHR23519">
    <property type="entry name" value="AUTOPHAGY-RELATED PROTEIN 22"/>
    <property type="match status" value="1"/>
</dbReference>
<comment type="caution">
    <text evidence="16">The sequence shown here is derived from an EMBL/GenBank/DDBJ whole genome shotgun (WGS) entry which is preliminary data.</text>
</comment>
<evidence type="ECO:0000256" key="10">
    <source>
        <dbReference type="ARBA" id="ARBA00023242"/>
    </source>
</evidence>
<evidence type="ECO:0000313" key="16">
    <source>
        <dbReference type="EMBL" id="KAF5347774.1"/>
    </source>
</evidence>
<dbReference type="AlphaFoldDB" id="A0A8H5FST5"/>
<dbReference type="PROSITE" id="PS50053">
    <property type="entry name" value="UBIQUITIN_2"/>
    <property type="match status" value="1"/>
</dbReference>
<feature type="transmembrane region" description="Helical" evidence="12">
    <location>
        <begin position="596"/>
        <end position="616"/>
    </location>
</feature>
<feature type="region of interest" description="Disordered" evidence="13">
    <location>
        <begin position="493"/>
        <end position="552"/>
    </location>
</feature>
<protein>
    <recommendedName>
        <fullName evidence="12">Autophagy-related protein</fullName>
    </recommendedName>
</protein>
<feature type="transmembrane region" description="Helical" evidence="12">
    <location>
        <begin position="712"/>
        <end position="735"/>
    </location>
</feature>
<feature type="transmembrane region" description="Helical" evidence="12">
    <location>
        <begin position="422"/>
        <end position="440"/>
    </location>
</feature>
<dbReference type="InterPro" id="IPR022617">
    <property type="entry name" value="Rad60/SUMO-like_dom"/>
</dbReference>
<dbReference type="OrthoDB" id="192733at2759"/>
<evidence type="ECO:0000256" key="9">
    <source>
        <dbReference type="ARBA" id="ARBA00023136"/>
    </source>
</evidence>
<feature type="compositionally biased region" description="Low complexity" evidence="13">
    <location>
        <begin position="530"/>
        <end position="547"/>
    </location>
</feature>
<feature type="transmembrane region" description="Helical" evidence="12">
    <location>
        <begin position="685"/>
        <end position="706"/>
    </location>
</feature>
<feature type="transmembrane region" description="Helical" evidence="12">
    <location>
        <begin position="789"/>
        <end position="808"/>
    </location>
</feature>
<keyword evidence="10 11" id="KW-0539">Nucleus</keyword>
<dbReference type="InterPro" id="IPR036987">
    <property type="entry name" value="SRA-YDG_sf"/>
</dbReference>
<keyword evidence="7 12" id="KW-1133">Transmembrane helix</keyword>
<dbReference type="GO" id="GO:0032974">
    <property type="term" value="P:amino acid transmembrane export from vacuole"/>
    <property type="evidence" value="ECO:0007669"/>
    <property type="project" value="InterPro"/>
</dbReference>
<dbReference type="InterPro" id="IPR015947">
    <property type="entry name" value="PUA-like_sf"/>
</dbReference>
<feature type="transmembrane region" description="Helical" evidence="12">
    <location>
        <begin position="307"/>
        <end position="328"/>
    </location>
</feature>
<dbReference type="GO" id="GO:0005774">
    <property type="term" value="C:vacuolar membrane"/>
    <property type="evidence" value="ECO:0007669"/>
    <property type="project" value="UniProtKB-SubCell"/>
</dbReference>
<dbReference type="CDD" id="cd01763">
    <property type="entry name" value="Ubl_SUMO_like"/>
    <property type="match status" value="1"/>
</dbReference>
<dbReference type="SUPFAM" id="SSF54236">
    <property type="entry name" value="Ubiquitin-like"/>
    <property type="match status" value="1"/>
</dbReference>
<dbReference type="GO" id="GO:0006914">
    <property type="term" value="P:autophagy"/>
    <property type="evidence" value="ECO:0007669"/>
    <property type="project" value="UniProtKB-KW"/>
</dbReference>
<evidence type="ECO:0000256" key="8">
    <source>
        <dbReference type="ARBA" id="ARBA00023006"/>
    </source>
</evidence>
<keyword evidence="4 12" id="KW-0926">Vacuole</keyword>
<keyword evidence="3 12" id="KW-0813">Transport</keyword>
<evidence type="ECO:0000256" key="3">
    <source>
        <dbReference type="ARBA" id="ARBA00022448"/>
    </source>
</evidence>
<feature type="transmembrane region" description="Helical" evidence="12">
    <location>
        <begin position="392"/>
        <end position="410"/>
    </location>
</feature>
<evidence type="ECO:0000259" key="15">
    <source>
        <dbReference type="PROSITE" id="PS51015"/>
    </source>
</evidence>
<dbReference type="GO" id="GO:0005634">
    <property type="term" value="C:nucleus"/>
    <property type="evidence" value="ECO:0007669"/>
    <property type="project" value="UniProtKB-SubCell"/>
</dbReference>
<evidence type="ECO:0000256" key="13">
    <source>
        <dbReference type="SAM" id="MobiDB-lite"/>
    </source>
</evidence>
<dbReference type="PROSITE" id="PS51015">
    <property type="entry name" value="YDG"/>
    <property type="match status" value="1"/>
</dbReference>
<keyword evidence="6 12" id="KW-0029">Amino-acid transport</keyword>
<feature type="transmembrane region" description="Helical" evidence="12">
    <location>
        <begin position="820"/>
        <end position="843"/>
    </location>
</feature>
<dbReference type="InterPro" id="IPR003105">
    <property type="entry name" value="SRA_YDG"/>
</dbReference>
<dbReference type="Pfam" id="PF11976">
    <property type="entry name" value="Rad60-SLD"/>
    <property type="match status" value="1"/>
</dbReference>
<feature type="compositionally biased region" description="Basic and acidic residues" evidence="13">
    <location>
        <begin position="493"/>
        <end position="503"/>
    </location>
</feature>
<dbReference type="Gene3D" id="1.20.1250.20">
    <property type="entry name" value="MFS general substrate transporter like domains"/>
    <property type="match status" value="2"/>
</dbReference>
<comment type="function">
    <text evidence="12">Vacuolar effluxer which mediate the efflux of amino acids resulting from autophagic degradation. The release of autophagic amino acids allows the maintenance of protein synthesis and viability during nitrogen starvation.</text>
</comment>
<sequence length="887" mass="97085">MEPQIMQQDQSGVYRVNTSLVLPGADPNAISPASGASPTGLFTPSAWTVSSSEASVKDHYGHPDGCPVGQIFANRKACYDAKVHRANMKGIVGNVQEGAYSIVVNDGYEDDIDKGDVIWYTGAGGQENRFGGSESQKTDQNFNHVSNRTLVQNTVTRHPVRVIRGSKGSRWGPFQGYRYDGLYDVISAEYAKGISGYRICRFKLQRRPGQTPLKELPHMSQEPEDVKPKLNLSIVYEGTSITVKVRPNMPFGKIFNAALKRFEKEAGTLRFMYDGQRLGDEDTPGGMGMEDGDQIDAHLPQKKLYGWLSYTFASEVFVIVSLTLFLPICLEQFARDNGYISPERTRPCSPKTPILHANMTNAARAVAGTLADAERCEVKIGWAWIDTASFSLYVYSISVALQALTVISMGGIADHPPHRKKLLLFFAALGSISAMLFLLLPSDSSIWYASALLAILANVSFGASVVAMNAYLPSLAKESPEVVEVHQEILATREQEQDDEGHHQSHSLDPSEPEPESPEAPLIPRHDSTPPSASDEVISSSSPSSSKSKYDATLSRATSRISSLGIAMGYAAGIVLLIVALVPVTKLGGSTFALRLAIGLSGVWWAVFSLPAAMWLPGADAIEAKQIQGDEERDADGWGDAGTGRNEREERDWRLWSEIRAAWVRLGDMLRWTEILKLRNTFKYLAAWFLLSDGFTTMTSTAVLFAKTSLHMPASSLILIGIITPTSGILGSLAWPHLQRKFSLSNLTILVVLVLLASLIPLYGCLGFLVQNSSFRFGGLTTPGEMFGLAVVFGSVYGAFQGYARAFYAELIPRGEEARWYGLFSITDKSSSFVGPLVVGVIADLTGNIRYAFFFLVGMIWVAVPILWSVDVERGKKDAREYVYREG</sequence>
<feature type="transmembrane region" description="Helical" evidence="12">
    <location>
        <begin position="446"/>
        <end position="472"/>
    </location>
</feature>
<keyword evidence="8 12" id="KW-0072">Autophagy</keyword>
<feature type="transmembrane region" description="Helical" evidence="12">
    <location>
        <begin position="564"/>
        <end position="584"/>
    </location>
</feature>
<evidence type="ECO:0000313" key="17">
    <source>
        <dbReference type="Proteomes" id="UP000559027"/>
    </source>
</evidence>
<accession>A0A8H5FST5</accession>
<dbReference type="Gene3D" id="2.30.280.10">
    <property type="entry name" value="SRA-YDG"/>
    <property type="match status" value="1"/>
</dbReference>
<dbReference type="Pfam" id="PF02182">
    <property type="entry name" value="SAD_SRA"/>
    <property type="match status" value="1"/>
</dbReference>
<dbReference type="EMBL" id="JAACJO010000023">
    <property type="protein sequence ID" value="KAF5347774.1"/>
    <property type="molecule type" value="Genomic_DNA"/>
</dbReference>
<reference evidence="16 17" key="1">
    <citation type="journal article" date="2020" name="ISME J.">
        <title>Uncovering the hidden diversity of litter-decomposition mechanisms in mushroom-forming fungi.</title>
        <authorList>
            <person name="Floudas D."/>
            <person name="Bentzer J."/>
            <person name="Ahren D."/>
            <person name="Johansson T."/>
            <person name="Persson P."/>
            <person name="Tunlid A."/>
        </authorList>
    </citation>
    <scope>NUCLEOTIDE SEQUENCE [LARGE SCALE GENOMIC DNA]</scope>
    <source>
        <strain evidence="16 17">CBS 146.42</strain>
    </source>
</reference>